<sequence>MKRQTRGDSKYLWKDGVNYNFDEKATTDVINVGEWDKLCASDIGKVGGPQNMSLGKGCDLFGHAAHEIGHALGLHHTQIRYDRDDYITINWENIELANINYSESNTTNSTMTTKKDNYMGTLGSPMISFIDLSMINEHYDCKRRCVKAGTKCKNGGFPHPRNCSICICPGGYGGRLCDERPDDLGDVLNATDNWKHLYMTHYNLHNDTDYLKRTYWIKPSSEKVKIEVMMTLINRDLDVEGCVLADVEIKTNEDQTVTGHRVRREADV</sequence>
<dbReference type="GO" id="GO:0006508">
    <property type="term" value="P:proteolysis"/>
    <property type="evidence" value="ECO:0007669"/>
    <property type="project" value="UniProtKB-KW"/>
</dbReference>
<feature type="binding site" evidence="5">
    <location>
        <position position="76"/>
    </location>
    <ligand>
        <name>Zn(2+)</name>
        <dbReference type="ChEBI" id="CHEBI:29105"/>
        <note>catalytic</note>
    </ligand>
</feature>
<feature type="active site" evidence="5">
    <location>
        <position position="67"/>
    </location>
</feature>
<feature type="binding site" evidence="5">
    <location>
        <position position="66"/>
    </location>
    <ligand>
        <name>Zn(2+)</name>
        <dbReference type="ChEBI" id="CHEBI:29105"/>
        <note>catalytic</note>
    </ligand>
</feature>
<proteinExistence type="predicted"/>
<comment type="cofactor">
    <cofactor evidence="5 6">
        <name>Zn(2+)</name>
        <dbReference type="ChEBI" id="CHEBI:29105"/>
    </cofactor>
    <text evidence="5 6">Binds 1 zinc ion per subunit.</text>
</comment>
<reference evidence="8 9" key="1">
    <citation type="submission" date="2013-12" db="EMBL/GenBank/DDBJ databases">
        <title>Draft genome of the parsitic nematode Ancylostoma duodenale.</title>
        <authorList>
            <person name="Mitreva M."/>
        </authorList>
    </citation>
    <scope>NUCLEOTIDE SEQUENCE [LARGE SCALE GENOMIC DNA]</scope>
    <source>
        <strain evidence="8 9">Zhejiang</strain>
    </source>
</reference>
<dbReference type="AlphaFoldDB" id="A0A0C2GJI8"/>
<dbReference type="EMBL" id="KN734605">
    <property type="protein sequence ID" value="KIH57251.1"/>
    <property type="molecule type" value="Genomic_DNA"/>
</dbReference>
<dbReference type="PRINTS" id="PR00480">
    <property type="entry name" value="ASTACIN"/>
</dbReference>
<dbReference type="GO" id="GO:0008270">
    <property type="term" value="F:zinc ion binding"/>
    <property type="evidence" value="ECO:0007669"/>
    <property type="project" value="UniProtKB-UniRule"/>
</dbReference>
<dbReference type="InterPro" id="IPR000742">
    <property type="entry name" value="EGF"/>
</dbReference>
<dbReference type="PANTHER" id="PTHR10127">
    <property type="entry name" value="DISCOIDIN, CUB, EGF, LAMININ , AND ZINC METALLOPROTEASE DOMAIN CONTAINING"/>
    <property type="match status" value="1"/>
</dbReference>
<dbReference type="MEROPS" id="M12.A40"/>
<dbReference type="OrthoDB" id="291007at2759"/>
<accession>A0A0C2GJI8</accession>
<dbReference type="InterPro" id="IPR001506">
    <property type="entry name" value="Peptidase_M12A"/>
</dbReference>
<evidence type="ECO:0000259" key="7">
    <source>
        <dbReference type="PROSITE" id="PS51864"/>
    </source>
</evidence>
<keyword evidence="9" id="KW-1185">Reference proteome</keyword>
<dbReference type="Pfam" id="PF01400">
    <property type="entry name" value="Astacin"/>
    <property type="match status" value="1"/>
</dbReference>
<evidence type="ECO:0000256" key="4">
    <source>
        <dbReference type="ARBA" id="ARBA00023157"/>
    </source>
</evidence>
<evidence type="ECO:0000256" key="2">
    <source>
        <dbReference type="ARBA" id="ARBA00022833"/>
    </source>
</evidence>
<evidence type="ECO:0000256" key="5">
    <source>
        <dbReference type="PROSITE-ProRule" id="PRU01211"/>
    </source>
</evidence>
<name>A0A0C2GJI8_9BILA</name>
<dbReference type="PROSITE" id="PS00022">
    <property type="entry name" value="EGF_1"/>
    <property type="match status" value="1"/>
</dbReference>
<dbReference type="PANTHER" id="PTHR10127:SF850">
    <property type="entry name" value="METALLOENDOPEPTIDASE"/>
    <property type="match status" value="1"/>
</dbReference>
<dbReference type="Proteomes" id="UP000054047">
    <property type="component" value="Unassembled WGS sequence"/>
</dbReference>
<evidence type="ECO:0000256" key="6">
    <source>
        <dbReference type="RuleBase" id="RU361183"/>
    </source>
</evidence>
<keyword evidence="2 5" id="KW-0862">Zinc</keyword>
<evidence type="ECO:0000313" key="9">
    <source>
        <dbReference type="Proteomes" id="UP000054047"/>
    </source>
</evidence>
<evidence type="ECO:0000256" key="1">
    <source>
        <dbReference type="ARBA" id="ARBA00022723"/>
    </source>
</evidence>
<keyword evidence="3 5" id="KW-0482">Metalloprotease</keyword>
<keyword evidence="4" id="KW-1015">Disulfide bond</keyword>
<dbReference type="InterPro" id="IPR024079">
    <property type="entry name" value="MetalloPept_cat_dom_sf"/>
</dbReference>
<dbReference type="PROSITE" id="PS51864">
    <property type="entry name" value="ASTACIN"/>
    <property type="match status" value="1"/>
</dbReference>
<dbReference type="Gene3D" id="3.40.390.10">
    <property type="entry name" value="Collagenase (Catalytic Domain)"/>
    <property type="match status" value="1"/>
</dbReference>
<protein>
    <recommendedName>
        <fullName evidence="6">Metalloendopeptidase</fullName>
        <ecNumber evidence="6">3.4.24.-</ecNumber>
    </recommendedName>
</protein>
<feature type="binding site" evidence="5">
    <location>
        <position position="70"/>
    </location>
    <ligand>
        <name>Zn(2+)</name>
        <dbReference type="ChEBI" id="CHEBI:29105"/>
        <note>catalytic</note>
    </ligand>
</feature>
<dbReference type="EC" id="3.4.24.-" evidence="6"/>
<evidence type="ECO:0000313" key="8">
    <source>
        <dbReference type="EMBL" id="KIH57251.1"/>
    </source>
</evidence>
<feature type="domain" description="Peptidase M12A" evidence="7">
    <location>
        <begin position="1"/>
        <end position="142"/>
    </location>
</feature>
<keyword evidence="5 6" id="KW-0645">Protease</keyword>
<keyword evidence="5 6" id="KW-0378">Hydrolase</keyword>
<dbReference type="GO" id="GO:0004222">
    <property type="term" value="F:metalloendopeptidase activity"/>
    <property type="evidence" value="ECO:0007669"/>
    <property type="project" value="UniProtKB-UniRule"/>
</dbReference>
<organism evidence="8 9">
    <name type="scientific">Ancylostoma duodenale</name>
    <dbReference type="NCBI Taxonomy" id="51022"/>
    <lineage>
        <taxon>Eukaryota</taxon>
        <taxon>Metazoa</taxon>
        <taxon>Ecdysozoa</taxon>
        <taxon>Nematoda</taxon>
        <taxon>Chromadorea</taxon>
        <taxon>Rhabditida</taxon>
        <taxon>Rhabditina</taxon>
        <taxon>Rhabditomorpha</taxon>
        <taxon>Strongyloidea</taxon>
        <taxon>Ancylostomatidae</taxon>
        <taxon>Ancylostomatinae</taxon>
        <taxon>Ancylostoma</taxon>
    </lineage>
</organism>
<evidence type="ECO:0000256" key="3">
    <source>
        <dbReference type="ARBA" id="ARBA00023049"/>
    </source>
</evidence>
<gene>
    <name evidence="8" type="ORF">ANCDUO_12559</name>
</gene>
<comment type="caution">
    <text evidence="5">Lacks conserved residue(s) required for the propagation of feature annotation.</text>
</comment>
<dbReference type="SUPFAM" id="SSF55486">
    <property type="entry name" value="Metalloproteases ('zincins'), catalytic domain"/>
    <property type="match status" value="1"/>
</dbReference>
<dbReference type="PROSITE" id="PS01186">
    <property type="entry name" value="EGF_2"/>
    <property type="match status" value="1"/>
</dbReference>
<dbReference type="InterPro" id="IPR006026">
    <property type="entry name" value="Peptidase_Metallo"/>
</dbReference>
<keyword evidence="1 5" id="KW-0479">Metal-binding</keyword>
<dbReference type="SMART" id="SM00235">
    <property type="entry name" value="ZnMc"/>
    <property type="match status" value="1"/>
</dbReference>